<keyword evidence="3" id="KW-1185">Reference proteome</keyword>
<proteinExistence type="predicted"/>
<accession>A0A0H2R6I0</accession>
<organism evidence="2 3">
    <name type="scientific">Schizopora paradoxa</name>
    <dbReference type="NCBI Taxonomy" id="27342"/>
    <lineage>
        <taxon>Eukaryota</taxon>
        <taxon>Fungi</taxon>
        <taxon>Dikarya</taxon>
        <taxon>Basidiomycota</taxon>
        <taxon>Agaricomycotina</taxon>
        <taxon>Agaricomycetes</taxon>
        <taxon>Hymenochaetales</taxon>
        <taxon>Schizoporaceae</taxon>
        <taxon>Schizopora</taxon>
    </lineage>
</organism>
<protein>
    <submittedName>
        <fullName evidence="2">Uncharacterized protein</fullName>
    </submittedName>
</protein>
<evidence type="ECO:0000313" key="3">
    <source>
        <dbReference type="Proteomes" id="UP000053477"/>
    </source>
</evidence>
<evidence type="ECO:0000256" key="1">
    <source>
        <dbReference type="SAM" id="Phobius"/>
    </source>
</evidence>
<evidence type="ECO:0000313" key="2">
    <source>
        <dbReference type="EMBL" id="KLO07439.1"/>
    </source>
</evidence>
<dbReference type="Proteomes" id="UP000053477">
    <property type="component" value="Unassembled WGS sequence"/>
</dbReference>
<gene>
    <name evidence="2" type="ORF">SCHPADRAFT_649010</name>
</gene>
<feature type="transmembrane region" description="Helical" evidence="1">
    <location>
        <begin position="58"/>
        <end position="79"/>
    </location>
</feature>
<reference evidence="2 3" key="1">
    <citation type="submission" date="2015-04" db="EMBL/GenBank/DDBJ databases">
        <title>Complete genome sequence of Schizopora paradoxa KUC8140, a cosmopolitan wood degrader in East Asia.</title>
        <authorList>
            <consortium name="DOE Joint Genome Institute"/>
            <person name="Min B."/>
            <person name="Park H."/>
            <person name="Jang Y."/>
            <person name="Kim J.-J."/>
            <person name="Kim K.H."/>
            <person name="Pangilinan J."/>
            <person name="Lipzen A."/>
            <person name="Riley R."/>
            <person name="Grigoriev I.V."/>
            <person name="Spatafora J.W."/>
            <person name="Choi I.-G."/>
        </authorList>
    </citation>
    <scope>NUCLEOTIDE SEQUENCE [LARGE SCALE GENOMIC DNA]</scope>
    <source>
        <strain evidence="2 3">KUC8140</strain>
    </source>
</reference>
<name>A0A0H2R6I0_9AGAM</name>
<keyword evidence="1" id="KW-0812">Transmembrane</keyword>
<dbReference type="InParanoid" id="A0A0H2R6I0"/>
<keyword evidence="1" id="KW-0472">Membrane</keyword>
<keyword evidence="1" id="KW-1133">Transmembrane helix</keyword>
<dbReference type="AlphaFoldDB" id="A0A0H2R6I0"/>
<sequence length="91" mass="10460">MEGAHSHIYCMDKSWLMLTPKYTACPLESLSLLSATDKKELSTCRPCREISLTRANQVRIFSVHFLVTACYTSFSLFYWTHTGSKPIPRRV</sequence>
<dbReference type="EMBL" id="KQ086139">
    <property type="protein sequence ID" value="KLO07439.1"/>
    <property type="molecule type" value="Genomic_DNA"/>
</dbReference>